<dbReference type="Gene3D" id="3.40.720.10">
    <property type="entry name" value="Alkaline Phosphatase, subunit A"/>
    <property type="match status" value="2"/>
</dbReference>
<dbReference type="InterPro" id="IPR002591">
    <property type="entry name" value="Phosphodiest/P_Trfase"/>
</dbReference>
<evidence type="ECO:0000256" key="31">
    <source>
        <dbReference type="ARBA" id="ARBA00049320"/>
    </source>
</evidence>
<dbReference type="PANTHER" id="PTHR10151">
    <property type="entry name" value="ECTONUCLEOTIDE PYROPHOSPHATASE/PHOSPHODIESTERASE"/>
    <property type="match status" value="1"/>
</dbReference>
<keyword evidence="12" id="KW-0442">Lipid degradation</keyword>
<keyword evidence="13" id="KW-0443">Lipid metabolism</keyword>
<evidence type="ECO:0000256" key="14">
    <source>
        <dbReference type="ARBA" id="ARBA00023136"/>
    </source>
</evidence>
<dbReference type="GO" id="GO:0019695">
    <property type="term" value="P:choline metabolic process"/>
    <property type="evidence" value="ECO:0007669"/>
    <property type="project" value="TreeGrafter"/>
</dbReference>
<evidence type="ECO:0000256" key="23">
    <source>
        <dbReference type="ARBA" id="ARBA00047482"/>
    </source>
</evidence>
<comment type="catalytic activity">
    <reaction evidence="23">
        <text>glycero-2-phosphocholine + H2O = phosphocholine + glycerol + H(+)</text>
        <dbReference type="Rhea" id="RHEA:61684"/>
        <dbReference type="ChEBI" id="CHEBI:15377"/>
        <dbReference type="ChEBI" id="CHEBI:15378"/>
        <dbReference type="ChEBI" id="CHEBI:17754"/>
        <dbReference type="ChEBI" id="CHEBI:144950"/>
        <dbReference type="ChEBI" id="CHEBI:295975"/>
    </reaction>
    <physiologicalReaction direction="left-to-right" evidence="23">
        <dbReference type="Rhea" id="RHEA:61685"/>
    </physiologicalReaction>
</comment>
<dbReference type="GO" id="GO:0008889">
    <property type="term" value="F:glycerophosphodiester phosphodiesterase activity"/>
    <property type="evidence" value="ECO:0007669"/>
    <property type="project" value="TreeGrafter"/>
</dbReference>
<comment type="catalytic activity">
    <reaction evidence="21">
        <text>1-dodecanoyl-sn-glycero-3-phosphocholine + H2O = 1-dodecanoyl-sn-glycerol + phosphocholine + H(+)</text>
        <dbReference type="Rhea" id="RHEA:41127"/>
        <dbReference type="ChEBI" id="CHEBI:15377"/>
        <dbReference type="ChEBI" id="CHEBI:15378"/>
        <dbReference type="ChEBI" id="CHEBI:74966"/>
        <dbReference type="ChEBI" id="CHEBI:75529"/>
        <dbReference type="ChEBI" id="CHEBI:295975"/>
    </reaction>
    <physiologicalReaction direction="left-to-right" evidence="21">
        <dbReference type="Rhea" id="RHEA:41128"/>
    </physiologicalReaction>
</comment>
<comment type="function">
    <text evidence="20">Choline-specific glycerophosphodiesterase that hydrolyzes glycerophosphocholine (GPC) and lysophosphatidylcholine (LPC) and contributes to supplying choline to the cells. Has a preference for LPC with short (12:0 and 14:0) or polyunsaturated (18:2 and 20:4) fatty acids. In vitro, hydrolyzes only choline-containing lysophospholipids, such as sphingosylphosphorylcholine (SPC), platelet-activating factor (PAF) and lysoPAF, but not other lysophospholipids.</text>
</comment>
<dbReference type="STRING" id="75743.A0A401NQL8"/>
<comment type="catalytic activity">
    <reaction evidence="24">
        <text>a 1-O-alkyl-sn-glycero-3-phosphocholine + H2O = a 1-O-alkyl-sn-glycerol + phosphocholine + H(+)</text>
        <dbReference type="Rhea" id="RHEA:36083"/>
        <dbReference type="ChEBI" id="CHEBI:15377"/>
        <dbReference type="ChEBI" id="CHEBI:15378"/>
        <dbReference type="ChEBI" id="CHEBI:15850"/>
        <dbReference type="ChEBI" id="CHEBI:30909"/>
        <dbReference type="ChEBI" id="CHEBI:295975"/>
    </reaction>
    <physiologicalReaction direction="left-to-right" evidence="24">
        <dbReference type="Rhea" id="RHEA:36084"/>
    </physiologicalReaction>
</comment>
<comment type="similarity">
    <text evidence="3">Belongs to the nucleotide pyrophosphatase/phosphodiesterase family.</text>
</comment>
<evidence type="ECO:0000256" key="6">
    <source>
        <dbReference type="ARBA" id="ARBA00022553"/>
    </source>
</evidence>
<dbReference type="Pfam" id="PF01663">
    <property type="entry name" value="Phosphodiest"/>
    <property type="match status" value="1"/>
</dbReference>
<evidence type="ECO:0000256" key="26">
    <source>
        <dbReference type="ARBA" id="ARBA00047779"/>
    </source>
</evidence>
<gene>
    <name evidence="32" type="ORF">scyTo_0009624</name>
</gene>
<reference evidence="32 33" key="1">
    <citation type="journal article" date="2018" name="Nat. Ecol. Evol.">
        <title>Shark genomes provide insights into elasmobranch evolution and the origin of vertebrates.</title>
        <authorList>
            <person name="Hara Y"/>
            <person name="Yamaguchi K"/>
            <person name="Onimaru K"/>
            <person name="Kadota M"/>
            <person name="Koyanagi M"/>
            <person name="Keeley SD"/>
            <person name="Tatsumi K"/>
            <person name="Tanaka K"/>
            <person name="Motone F"/>
            <person name="Kageyama Y"/>
            <person name="Nozu R"/>
            <person name="Adachi N"/>
            <person name="Nishimura O"/>
            <person name="Nakagawa R"/>
            <person name="Tanegashima C"/>
            <person name="Kiyatake I"/>
            <person name="Matsumoto R"/>
            <person name="Murakumo K"/>
            <person name="Nishida K"/>
            <person name="Terakita A"/>
            <person name="Kuratani S"/>
            <person name="Sato K"/>
            <person name="Hyodo S Kuraku.S."/>
        </authorList>
    </citation>
    <scope>NUCLEOTIDE SEQUENCE [LARGE SCALE GENOMIC DNA]</scope>
</reference>
<accession>A0A401NQL8</accession>
<evidence type="ECO:0000256" key="21">
    <source>
        <dbReference type="ARBA" id="ARBA00047290"/>
    </source>
</evidence>
<evidence type="ECO:0000256" key="24">
    <source>
        <dbReference type="ARBA" id="ARBA00047494"/>
    </source>
</evidence>
<comment type="catalytic activity">
    <reaction evidence="25">
        <text>a 1-acyl-sn-glycero-3-phosphocholine + H2O = a 1-acyl-sn-glycerol + phosphocholine + H(+)</text>
        <dbReference type="Rhea" id="RHEA:44720"/>
        <dbReference type="ChEBI" id="CHEBI:15377"/>
        <dbReference type="ChEBI" id="CHEBI:15378"/>
        <dbReference type="ChEBI" id="CHEBI:58168"/>
        <dbReference type="ChEBI" id="CHEBI:64683"/>
        <dbReference type="ChEBI" id="CHEBI:295975"/>
    </reaction>
    <physiologicalReaction direction="left-to-right" evidence="25">
        <dbReference type="Rhea" id="RHEA:44721"/>
    </physiologicalReaction>
</comment>
<comment type="cofactor">
    <cofactor evidence="1">
        <name>Zn(2+)</name>
        <dbReference type="ChEBI" id="CHEBI:29105"/>
    </cofactor>
</comment>
<dbReference type="GO" id="GO:0005886">
    <property type="term" value="C:plasma membrane"/>
    <property type="evidence" value="ECO:0007669"/>
    <property type="project" value="UniProtKB-SubCell"/>
</dbReference>
<evidence type="ECO:0000256" key="12">
    <source>
        <dbReference type="ARBA" id="ARBA00022963"/>
    </source>
</evidence>
<evidence type="ECO:0000256" key="29">
    <source>
        <dbReference type="ARBA" id="ARBA00048703"/>
    </source>
</evidence>
<evidence type="ECO:0000256" key="11">
    <source>
        <dbReference type="ARBA" id="ARBA00022833"/>
    </source>
</evidence>
<protein>
    <recommendedName>
        <fullName evidence="4">glycerophosphocholine cholinephosphodiesterase</fullName>
        <ecNumber evidence="4">3.1.4.38</ecNumber>
    </recommendedName>
    <alternativeName>
        <fullName evidence="19">Choline-specific glycerophosphodiester phosphodiesterase</fullName>
    </alternativeName>
    <alternativeName>
        <fullName evidence="18">Ectonucleotide pyrophosphatase/phosphodiesterase family member 6</fullName>
    </alternativeName>
</protein>
<name>A0A401NQL8_SCYTO</name>
<dbReference type="GO" id="GO:0098552">
    <property type="term" value="C:side of membrane"/>
    <property type="evidence" value="ECO:0007669"/>
    <property type="project" value="UniProtKB-KW"/>
</dbReference>
<dbReference type="InterPro" id="IPR017850">
    <property type="entry name" value="Alkaline_phosphatase_core_sf"/>
</dbReference>
<dbReference type="FunFam" id="3.30.1360.180:FF:000001">
    <property type="entry name" value="Ectonucleotide pyrophosphatase/phosphodiesterase family member 6"/>
    <property type="match status" value="1"/>
</dbReference>
<comment type="catalytic activity">
    <reaction evidence="27">
        <text>1-hexadecanoyl-sn-glycero-3-phosphocholine + H2O = 1-hexadecanoyl-sn-glycerol + phosphocholine + H(+)</text>
        <dbReference type="Rhea" id="RHEA:41119"/>
        <dbReference type="ChEBI" id="CHEBI:15377"/>
        <dbReference type="ChEBI" id="CHEBI:15378"/>
        <dbReference type="ChEBI" id="CHEBI:72998"/>
        <dbReference type="ChEBI" id="CHEBI:75542"/>
        <dbReference type="ChEBI" id="CHEBI:295975"/>
    </reaction>
    <physiologicalReaction direction="left-to-right" evidence="27">
        <dbReference type="Rhea" id="RHEA:41120"/>
    </physiologicalReaction>
</comment>
<evidence type="ECO:0000256" key="22">
    <source>
        <dbReference type="ARBA" id="ARBA00047322"/>
    </source>
</evidence>
<dbReference type="AlphaFoldDB" id="A0A401NQL8"/>
<dbReference type="GO" id="GO:0016042">
    <property type="term" value="P:lipid catabolic process"/>
    <property type="evidence" value="ECO:0007669"/>
    <property type="project" value="UniProtKB-KW"/>
</dbReference>
<dbReference type="Gene3D" id="3.30.1360.180">
    <property type="match status" value="1"/>
</dbReference>
<evidence type="ECO:0000256" key="30">
    <source>
        <dbReference type="ARBA" id="ARBA00049092"/>
    </source>
</evidence>
<comment type="caution">
    <text evidence="32">The sequence shown here is derived from an EMBL/GenBank/DDBJ whole genome shotgun (WGS) entry which is preliminary data.</text>
</comment>
<evidence type="ECO:0000256" key="15">
    <source>
        <dbReference type="ARBA" id="ARBA00023157"/>
    </source>
</evidence>
<evidence type="ECO:0000256" key="17">
    <source>
        <dbReference type="ARBA" id="ARBA00023288"/>
    </source>
</evidence>
<evidence type="ECO:0000256" key="3">
    <source>
        <dbReference type="ARBA" id="ARBA00010594"/>
    </source>
</evidence>
<dbReference type="SUPFAM" id="SSF53649">
    <property type="entry name" value="Alkaline phosphatase-like"/>
    <property type="match status" value="1"/>
</dbReference>
<keyword evidence="16" id="KW-0325">Glycoprotein</keyword>
<keyword evidence="14" id="KW-0472">Membrane</keyword>
<evidence type="ECO:0000256" key="9">
    <source>
        <dbReference type="ARBA" id="ARBA00022729"/>
    </source>
</evidence>
<evidence type="ECO:0000256" key="5">
    <source>
        <dbReference type="ARBA" id="ARBA00022475"/>
    </source>
</evidence>
<keyword evidence="7" id="KW-0336">GPI-anchor</keyword>
<evidence type="ECO:0000256" key="18">
    <source>
        <dbReference type="ARBA" id="ARBA00031167"/>
    </source>
</evidence>
<evidence type="ECO:0000256" key="13">
    <source>
        <dbReference type="ARBA" id="ARBA00023098"/>
    </source>
</evidence>
<comment type="catalytic activity">
    <reaction evidence="31">
        <text>1-(5Z,8Z,11Z,14Z-eicosatetraenoyl)-sn-glycero-3-phosphocholine + H2O = 1-(5Z,8Z,11Z,14Z-eicosatetraenoyl)-sn-glycerol + phosphocholine + H(+)</text>
        <dbReference type="Rhea" id="RHEA:41003"/>
        <dbReference type="ChEBI" id="CHEBI:15377"/>
        <dbReference type="ChEBI" id="CHEBI:15378"/>
        <dbReference type="ChEBI" id="CHEBI:34071"/>
        <dbReference type="ChEBI" id="CHEBI:74344"/>
        <dbReference type="ChEBI" id="CHEBI:295975"/>
    </reaction>
    <physiologicalReaction direction="left-to-right" evidence="31">
        <dbReference type="Rhea" id="RHEA:41004"/>
    </physiologicalReaction>
</comment>
<feature type="non-terminal residue" evidence="32">
    <location>
        <position position="1"/>
    </location>
</feature>
<dbReference type="Proteomes" id="UP000288216">
    <property type="component" value="Unassembled WGS sequence"/>
</dbReference>
<evidence type="ECO:0000256" key="20">
    <source>
        <dbReference type="ARBA" id="ARBA00046203"/>
    </source>
</evidence>
<evidence type="ECO:0000256" key="8">
    <source>
        <dbReference type="ARBA" id="ARBA00022723"/>
    </source>
</evidence>
<evidence type="ECO:0000256" key="28">
    <source>
        <dbReference type="ARBA" id="ARBA00048234"/>
    </source>
</evidence>
<comment type="catalytic activity">
    <reaction evidence="30">
        <text>1-(9Z,12Z)-octadecadienoyl-sn-glycero-3-phosphocholine + H2O = 1-(9Z,12Z-octadecadienoyl)-sn-glycerol + phosphocholine + H(+)</text>
        <dbReference type="Rhea" id="RHEA:41115"/>
        <dbReference type="ChEBI" id="CHEBI:15377"/>
        <dbReference type="ChEBI" id="CHEBI:15378"/>
        <dbReference type="ChEBI" id="CHEBI:28733"/>
        <dbReference type="ChEBI" id="CHEBI:75561"/>
        <dbReference type="ChEBI" id="CHEBI:295975"/>
    </reaction>
    <physiologicalReaction direction="left-to-right" evidence="30">
        <dbReference type="Rhea" id="RHEA:41116"/>
    </physiologicalReaction>
</comment>
<dbReference type="EC" id="3.1.4.38" evidence="4"/>
<keyword evidence="9" id="KW-0732">Signal</keyword>
<keyword evidence="15" id="KW-1015">Disulfide bond</keyword>
<comment type="subcellular location">
    <subcellularLocation>
        <location evidence="2">Cell membrane</location>
        <topology evidence="2">Lipid-anchor</topology>
        <topology evidence="2">GPI-anchor</topology>
    </subcellularLocation>
</comment>
<keyword evidence="17" id="KW-0449">Lipoprotein</keyword>
<evidence type="ECO:0000256" key="2">
    <source>
        <dbReference type="ARBA" id="ARBA00004609"/>
    </source>
</evidence>
<keyword evidence="8" id="KW-0479">Metal-binding</keyword>
<keyword evidence="6" id="KW-0597">Phosphoprotein</keyword>
<evidence type="ECO:0000256" key="19">
    <source>
        <dbReference type="ARBA" id="ARBA00032556"/>
    </source>
</evidence>
<evidence type="ECO:0000313" key="33">
    <source>
        <dbReference type="Proteomes" id="UP000288216"/>
    </source>
</evidence>
<comment type="catalytic activity">
    <reaction evidence="22">
        <text>1-(9Z-octadecenoyl)-sn-glycero-3-phosphocholine + H2O = 1-(9Z-octadecenoyl)-sn-glycerol + phosphocholine + H(+)</text>
        <dbReference type="Rhea" id="RHEA:41091"/>
        <dbReference type="ChEBI" id="CHEBI:15377"/>
        <dbReference type="ChEBI" id="CHEBI:15378"/>
        <dbReference type="ChEBI" id="CHEBI:28610"/>
        <dbReference type="ChEBI" id="CHEBI:75757"/>
        <dbReference type="ChEBI" id="CHEBI:295975"/>
    </reaction>
    <physiologicalReaction direction="left-to-right" evidence="22">
        <dbReference type="Rhea" id="RHEA:41092"/>
    </physiologicalReaction>
</comment>
<proteinExistence type="inferred from homology"/>
<keyword evidence="11" id="KW-0862">Zinc</keyword>
<dbReference type="OMA" id="YQLICHV"/>
<evidence type="ECO:0000256" key="7">
    <source>
        <dbReference type="ARBA" id="ARBA00022622"/>
    </source>
</evidence>
<dbReference type="GO" id="GO:0046872">
    <property type="term" value="F:metal ion binding"/>
    <property type="evidence" value="ECO:0007669"/>
    <property type="project" value="UniProtKB-KW"/>
</dbReference>
<dbReference type="PANTHER" id="PTHR10151:SF66">
    <property type="entry name" value="GLYCEROPHOSPHOCHOLINE CHOLINEPHOSPHODIESTERASE ENPP6"/>
    <property type="match status" value="1"/>
</dbReference>
<evidence type="ECO:0000256" key="1">
    <source>
        <dbReference type="ARBA" id="ARBA00001947"/>
    </source>
</evidence>
<dbReference type="OrthoDB" id="415411at2759"/>
<keyword evidence="5" id="KW-1003">Cell membrane</keyword>
<comment type="catalytic activity">
    <reaction evidence="29">
        <text>sn-glycerol 3-phosphocholine + H2O = phosphocholine + glycerol + H(+)</text>
        <dbReference type="Rhea" id="RHEA:19545"/>
        <dbReference type="ChEBI" id="CHEBI:15377"/>
        <dbReference type="ChEBI" id="CHEBI:15378"/>
        <dbReference type="ChEBI" id="CHEBI:16870"/>
        <dbReference type="ChEBI" id="CHEBI:17754"/>
        <dbReference type="ChEBI" id="CHEBI:295975"/>
        <dbReference type="EC" id="3.1.4.38"/>
    </reaction>
    <physiologicalReaction direction="left-to-right" evidence="29">
        <dbReference type="Rhea" id="RHEA:19546"/>
    </physiologicalReaction>
</comment>
<evidence type="ECO:0000256" key="4">
    <source>
        <dbReference type="ARBA" id="ARBA00012318"/>
    </source>
</evidence>
<evidence type="ECO:0000256" key="16">
    <source>
        <dbReference type="ARBA" id="ARBA00023180"/>
    </source>
</evidence>
<sequence>QGKAEMAAVYYERNDVEGHHFGPWSKQRKEATKVLDDTLRKMNMRIQELGLQNDLNVILFSDHGMTDIFWMEKVIELDKFINMADVLTMLDRGVVVSLWPKQGKLNELYSSLKKVRAMSVYKKDEIPDRYHYKEGKFVAPITLIADQGWFIIQNIQKLPYWANETGGKAGWQHGWHGYDNQLMDMQGFFLAYGPDFRMNYTVPPIRVVDVYNVMCHVAGINPLPNNGTWSQVESMLNSNANLAYNGKVGVTILILTLAWVFL</sequence>
<evidence type="ECO:0000256" key="10">
    <source>
        <dbReference type="ARBA" id="ARBA00022801"/>
    </source>
</evidence>
<comment type="catalytic activity">
    <reaction evidence="26">
        <text>1-tetradecanoyl-sn-glycero-3-phosphocholine + H2O = 1-tetradecanoyl-sn-glycerol + phosphocholine + H(+)</text>
        <dbReference type="Rhea" id="RHEA:40999"/>
        <dbReference type="ChEBI" id="CHEBI:15377"/>
        <dbReference type="ChEBI" id="CHEBI:15378"/>
        <dbReference type="ChEBI" id="CHEBI:64489"/>
        <dbReference type="ChEBI" id="CHEBI:75536"/>
        <dbReference type="ChEBI" id="CHEBI:295975"/>
    </reaction>
    <physiologicalReaction direction="left-to-right" evidence="26">
        <dbReference type="Rhea" id="RHEA:41000"/>
    </physiologicalReaction>
</comment>
<evidence type="ECO:0000256" key="27">
    <source>
        <dbReference type="ARBA" id="ARBA00048209"/>
    </source>
</evidence>
<dbReference type="EMBL" id="BFAA01003976">
    <property type="protein sequence ID" value="GCB63139.1"/>
    <property type="molecule type" value="Genomic_DNA"/>
</dbReference>
<keyword evidence="10" id="KW-0378">Hydrolase</keyword>
<evidence type="ECO:0000313" key="32">
    <source>
        <dbReference type="EMBL" id="GCB63139.1"/>
    </source>
</evidence>
<organism evidence="32 33">
    <name type="scientific">Scyliorhinus torazame</name>
    <name type="common">Cloudy catshark</name>
    <name type="synonym">Catulus torazame</name>
    <dbReference type="NCBI Taxonomy" id="75743"/>
    <lineage>
        <taxon>Eukaryota</taxon>
        <taxon>Metazoa</taxon>
        <taxon>Chordata</taxon>
        <taxon>Craniata</taxon>
        <taxon>Vertebrata</taxon>
        <taxon>Chondrichthyes</taxon>
        <taxon>Elasmobranchii</taxon>
        <taxon>Galeomorphii</taxon>
        <taxon>Galeoidea</taxon>
        <taxon>Carcharhiniformes</taxon>
        <taxon>Scyliorhinidae</taxon>
        <taxon>Scyliorhinus</taxon>
    </lineage>
</organism>
<keyword evidence="33" id="KW-1185">Reference proteome</keyword>
<evidence type="ECO:0000256" key="25">
    <source>
        <dbReference type="ARBA" id="ARBA00047600"/>
    </source>
</evidence>
<comment type="catalytic activity">
    <reaction evidence="28">
        <text>sphing-4-enine-phosphocholine + H2O = sphing-4-enine + phosphocholine + H(+)</text>
        <dbReference type="Rhea" id="RHEA:41095"/>
        <dbReference type="ChEBI" id="CHEBI:15377"/>
        <dbReference type="ChEBI" id="CHEBI:15378"/>
        <dbReference type="ChEBI" id="CHEBI:57756"/>
        <dbReference type="ChEBI" id="CHEBI:58906"/>
        <dbReference type="ChEBI" id="CHEBI:295975"/>
    </reaction>
    <physiologicalReaction direction="left-to-right" evidence="28">
        <dbReference type="Rhea" id="RHEA:41096"/>
    </physiologicalReaction>
</comment>
<dbReference type="GO" id="GO:0047390">
    <property type="term" value="F:glycerophosphocholine cholinephosphodiesterase activity"/>
    <property type="evidence" value="ECO:0007669"/>
    <property type="project" value="UniProtKB-EC"/>
</dbReference>